<dbReference type="STRING" id="34506.A0A090LP54"/>
<feature type="region of interest" description="Disordered" evidence="1">
    <location>
        <begin position="180"/>
        <end position="200"/>
    </location>
</feature>
<organism evidence="3">
    <name type="scientific">Strongyloides ratti</name>
    <name type="common">Parasitic roundworm</name>
    <dbReference type="NCBI Taxonomy" id="34506"/>
    <lineage>
        <taxon>Eukaryota</taxon>
        <taxon>Metazoa</taxon>
        <taxon>Ecdysozoa</taxon>
        <taxon>Nematoda</taxon>
        <taxon>Chromadorea</taxon>
        <taxon>Rhabditida</taxon>
        <taxon>Tylenchina</taxon>
        <taxon>Panagrolaimomorpha</taxon>
        <taxon>Strongyloidoidea</taxon>
        <taxon>Strongyloididae</taxon>
        <taxon>Strongyloides</taxon>
    </lineage>
</organism>
<proteinExistence type="predicted"/>
<name>A0A090LP54_STRRB</name>
<keyword evidence="2" id="KW-0732">Signal</keyword>
<sequence length="200" mass="23970">MKFVIFSLLFLVAVIVAHKGFHNHFYPQWGYYPQPYHSGYYFPSINYPLHTLWNPGFSFPPYEYGWFNPWGHHHRHHNFHHNYFPHHHFGHGYNFADRYAYHFFKRHGFNVKAALYFCNSHFTRPIVWHSAYLFNYCTFINQNYGRWNKYVPNYPNVPEGNSIEGQDNYQGYSESNSIETNSVEPVASESTGYNNNVQSY</sequence>
<accession>A0A090LP54</accession>
<dbReference type="WBParaSite" id="SRAE_X000087000.1">
    <property type="protein sequence ID" value="SRAE_X000087000.1"/>
    <property type="gene ID" value="WBGene00266432"/>
</dbReference>
<keyword evidence="4" id="KW-1185">Reference proteome</keyword>
<dbReference type="OMA" id="PIVWHSA"/>
<evidence type="ECO:0000313" key="4">
    <source>
        <dbReference type="Proteomes" id="UP000035682"/>
    </source>
</evidence>
<dbReference type="WormBase" id="SRAE_X000087000">
    <property type="protein sequence ID" value="SRP07709"/>
    <property type="gene ID" value="WBGene00266432"/>
</dbReference>
<dbReference type="CTD" id="36383926"/>
<evidence type="ECO:0000313" key="6">
    <source>
        <dbReference type="WormBase" id="SRAE_X000087000"/>
    </source>
</evidence>
<dbReference type="Proteomes" id="UP000035682">
    <property type="component" value="Unplaced"/>
</dbReference>
<reference evidence="3 4" key="1">
    <citation type="submission" date="2014-09" db="EMBL/GenBank/DDBJ databases">
        <authorList>
            <person name="Martin A.A."/>
        </authorList>
    </citation>
    <scope>NUCLEOTIDE SEQUENCE</scope>
    <source>
        <strain evidence="4">ED321</strain>
        <strain evidence="3">ED321 Heterogonic</strain>
    </source>
</reference>
<feature type="signal peptide" evidence="2">
    <location>
        <begin position="1"/>
        <end position="17"/>
    </location>
</feature>
<protein>
    <submittedName>
        <fullName evidence="3 5">Uncharacterized protein</fullName>
    </submittedName>
</protein>
<reference evidence="5" key="2">
    <citation type="submission" date="2020-12" db="UniProtKB">
        <authorList>
            <consortium name="WormBaseParasite"/>
        </authorList>
    </citation>
    <scope>IDENTIFICATION</scope>
</reference>
<evidence type="ECO:0000313" key="5">
    <source>
        <dbReference type="WBParaSite" id="SRAE_X000087000.1"/>
    </source>
</evidence>
<dbReference type="AlphaFoldDB" id="A0A090LP54"/>
<dbReference type="RefSeq" id="XP_024510742.1">
    <property type="nucleotide sequence ID" value="XM_024645267.1"/>
</dbReference>
<evidence type="ECO:0000256" key="1">
    <source>
        <dbReference type="SAM" id="MobiDB-lite"/>
    </source>
</evidence>
<evidence type="ECO:0000313" key="3">
    <source>
        <dbReference type="EMBL" id="CEF71546.1"/>
    </source>
</evidence>
<feature type="chain" id="PRO_5015031013" evidence="2">
    <location>
        <begin position="18"/>
        <end position="200"/>
    </location>
</feature>
<dbReference type="EMBL" id="LN609530">
    <property type="protein sequence ID" value="CEF71546.1"/>
    <property type="molecule type" value="Genomic_DNA"/>
</dbReference>
<evidence type="ECO:0000256" key="2">
    <source>
        <dbReference type="SAM" id="SignalP"/>
    </source>
</evidence>
<gene>
    <name evidence="3 5 6" type="ORF">SRAE_X000087000</name>
</gene>
<dbReference type="GeneID" id="36383926"/>